<keyword evidence="6 8" id="KW-0460">Magnesium</keyword>
<evidence type="ECO:0000256" key="3">
    <source>
        <dbReference type="ARBA" id="ARBA00022723"/>
    </source>
</evidence>
<dbReference type="FunFam" id="3.90.170.10:FF:000001">
    <property type="entry name" value="Adenylosuccinate synthetase"/>
    <property type="match status" value="1"/>
</dbReference>
<feature type="binding site" evidence="8">
    <location>
        <begin position="12"/>
        <end position="18"/>
    </location>
    <ligand>
        <name>GTP</name>
        <dbReference type="ChEBI" id="CHEBI:37565"/>
    </ligand>
</feature>
<evidence type="ECO:0000256" key="1">
    <source>
        <dbReference type="ARBA" id="ARBA00011738"/>
    </source>
</evidence>
<evidence type="ECO:0000256" key="2">
    <source>
        <dbReference type="ARBA" id="ARBA00022598"/>
    </source>
</evidence>
<dbReference type="PANTHER" id="PTHR11846:SF0">
    <property type="entry name" value="ADENYLOSUCCINATE SYNTHETASE"/>
    <property type="match status" value="1"/>
</dbReference>
<keyword evidence="4 8" id="KW-0547">Nucleotide-binding</keyword>
<comment type="subunit">
    <text evidence="1 8">Homodimer.</text>
</comment>
<gene>
    <name evidence="8" type="primary">purA</name>
    <name evidence="11" type="ORF">FJY68_05980</name>
</gene>
<feature type="binding site" description="in other chain" evidence="8">
    <location>
        <position position="129"/>
    </location>
    <ligand>
        <name>IMP</name>
        <dbReference type="ChEBI" id="CHEBI:58053"/>
        <note>ligand shared between dimeric partners</note>
    </ligand>
</feature>
<feature type="binding site" evidence="8">
    <location>
        <position position="143"/>
    </location>
    <ligand>
        <name>IMP</name>
        <dbReference type="ChEBI" id="CHEBI:58053"/>
        <note>ligand shared between dimeric partners</note>
    </ligand>
</feature>
<comment type="subcellular location">
    <subcellularLocation>
        <location evidence="8">Cytoplasm</location>
    </subcellularLocation>
</comment>
<feature type="binding site" evidence="8">
    <location>
        <position position="13"/>
    </location>
    <ligand>
        <name>Mg(2+)</name>
        <dbReference type="ChEBI" id="CHEBI:18420"/>
    </ligand>
</feature>
<dbReference type="NCBIfam" id="NF002223">
    <property type="entry name" value="PRK01117.1"/>
    <property type="match status" value="1"/>
</dbReference>
<dbReference type="InterPro" id="IPR018220">
    <property type="entry name" value="Adenylosuccin_syn_GTP-bd"/>
</dbReference>
<accession>A0A937XGV2</accession>
<feature type="active site" description="Proton donor" evidence="8">
    <location>
        <position position="41"/>
    </location>
</feature>
<dbReference type="Proteomes" id="UP000779900">
    <property type="component" value="Unassembled WGS sequence"/>
</dbReference>
<evidence type="ECO:0000256" key="6">
    <source>
        <dbReference type="ARBA" id="ARBA00022842"/>
    </source>
</evidence>
<feature type="binding site" evidence="8">
    <location>
        <begin position="299"/>
        <end position="305"/>
    </location>
    <ligand>
        <name>substrate</name>
    </ligand>
</feature>
<dbReference type="SUPFAM" id="SSF52540">
    <property type="entry name" value="P-loop containing nucleoside triphosphate hydrolases"/>
    <property type="match status" value="1"/>
</dbReference>
<keyword evidence="2 8" id="KW-0436">Ligase</keyword>
<dbReference type="InterPro" id="IPR042110">
    <property type="entry name" value="Adenylosuccinate_synth_dom2"/>
</dbReference>
<dbReference type="CDD" id="cd03108">
    <property type="entry name" value="AdSS"/>
    <property type="match status" value="1"/>
</dbReference>
<feature type="binding site" description="in other chain" evidence="8">
    <location>
        <position position="303"/>
    </location>
    <ligand>
        <name>IMP</name>
        <dbReference type="ChEBI" id="CHEBI:58053"/>
        <note>ligand shared between dimeric partners</note>
    </ligand>
</feature>
<feature type="binding site" evidence="8">
    <location>
        <begin position="331"/>
        <end position="333"/>
    </location>
    <ligand>
        <name>GTP</name>
        <dbReference type="ChEBI" id="CHEBI:37565"/>
    </ligand>
</feature>
<evidence type="ECO:0000313" key="11">
    <source>
        <dbReference type="EMBL" id="MBM3331388.1"/>
    </source>
</evidence>
<dbReference type="PROSITE" id="PS01266">
    <property type="entry name" value="ADENYLOSUCCIN_SYN_1"/>
    <property type="match status" value="1"/>
</dbReference>
<dbReference type="EC" id="6.3.4.4" evidence="8 10"/>
<dbReference type="GO" id="GO:0046040">
    <property type="term" value="P:IMP metabolic process"/>
    <property type="evidence" value="ECO:0007669"/>
    <property type="project" value="TreeGrafter"/>
</dbReference>
<proteinExistence type="inferred from homology"/>
<dbReference type="HAMAP" id="MF_00011">
    <property type="entry name" value="Adenylosucc_synth"/>
    <property type="match status" value="1"/>
</dbReference>
<evidence type="ECO:0000256" key="10">
    <source>
        <dbReference type="RuleBase" id="RU000520"/>
    </source>
</evidence>
<feature type="binding site" description="in other chain" evidence="8">
    <location>
        <begin position="38"/>
        <end position="41"/>
    </location>
    <ligand>
        <name>IMP</name>
        <dbReference type="ChEBI" id="CHEBI:58053"/>
        <note>ligand shared between dimeric partners</note>
    </ligand>
</feature>
<dbReference type="InterPro" id="IPR033128">
    <property type="entry name" value="Adenylosuccin_syn_Lys_AS"/>
</dbReference>
<keyword evidence="8" id="KW-0963">Cytoplasm</keyword>
<dbReference type="SMART" id="SM00788">
    <property type="entry name" value="Adenylsucc_synt"/>
    <property type="match status" value="1"/>
</dbReference>
<dbReference type="GO" id="GO:0005525">
    <property type="term" value="F:GTP binding"/>
    <property type="evidence" value="ECO:0007669"/>
    <property type="project" value="UniProtKB-UniRule"/>
</dbReference>
<feature type="binding site" description="in other chain" evidence="8">
    <location>
        <position position="224"/>
    </location>
    <ligand>
        <name>IMP</name>
        <dbReference type="ChEBI" id="CHEBI:58053"/>
        <note>ligand shared between dimeric partners</note>
    </ligand>
</feature>
<feature type="active site" evidence="9">
    <location>
        <position position="140"/>
    </location>
</feature>
<keyword evidence="7 8" id="KW-0342">GTP-binding</keyword>
<keyword evidence="3 8" id="KW-0479">Metal-binding</keyword>
<evidence type="ECO:0000256" key="7">
    <source>
        <dbReference type="ARBA" id="ARBA00023134"/>
    </source>
</evidence>
<keyword evidence="5 8" id="KW-0658">Purine biosynthesis</keyword>
<reference evidence="11" key="1">
    <citation type="submission" date="2019-03" db="EMBL/GenBank/DDBJ databases">
        <title>Lake Tanganyika Metagenome-Assembled Genomes (MAGs).</title>
        <authorList>
            <person name="Tran P."/>
        </authorList>
    </citation>
    <scope>NUCLEOTIDE SEQUENCE</scope>
    <source>
        <strain evidence="11">K_DeepCast_150m_m2_040</strain>
    </source>
</reference>
<dbReference type="InterPro" id="IPR042111">
    <property type="entry name" value="Adenylosuccinate_synth_dom3"/>
</dbReference>
<dbReference type="InterPro" id="IPR027417">
    <property type="entry name" value="P-loop_NTPase"/>
</dbReference>
<sequence length="432" mass="47853">MPNLTVVGAQWGDEGKGKAVDFLARSAGVVARFQGGPNAGHTVCVERSTFTFHQIPSAILSPKATCVIGCGCVIDPYVFEHELAALRRKKVPLGQRLVVDCRAQMILPYHKQLDRLRDEQSSRQRIGTTGRGIGPAYADKVNRTGIRAGDLLSEEVFNDKLKHNLAAANFMLMDRYKAEPIPFKSAAHAYWQATRRIAKMVGDGSRVLGQALQRGGRVLFEGAQGMHLDIDLGTYPYVTSSSTWAGGVSPGTGISPVWLEEVVGIAKAYTTRVGLGPFPTEMSETEADRLRALGNEYGATTGRPRRCGWFDAPVVRASVRHNKLTALIITKLDVLDSWEEIKLCHSYRFDGREFPEFDPFHAAELSPQYETMPGWREKTSGCRSFGELPVRARRYLARLEELCACPIALVSVGSERSQTIPFKSNKLRWLRQ</sequence>
<feature type="binding site" evidence="8">
    <location>
        <position position="305"/>
    </location>
    <ligand>
        <name>GTP</name>
        <dbReference type="ChEBI" id="CHEBI:37565"/>
    </ligand>
</feature>
<dbReference type="Gene3D" id="3.90.170.10">
    <property type="entry name" value="Adenylosuccinate Synthetase, subunit A, domain 3"/>
    <property type="match status" value="1"/>
</dbReference>
<comment type="catalytic activity">
    <reaction evidence="8 10">
        <text>IMP + L-aspartate + GTP = N(6)-(1,2-dicarboxyethyl)-AMP + GDP + phosphate + 2 H(+)</text>
        <dbReference type="Rhea" id="RHEA:15753"/>
        <dbReference type="ChEBI" id="CHEBI:15378"/>
        <dbReference type="ChEBI" id="CHEBI:29991"/>
        <dbReference type="ChEBI" id="CHEBI:37565"/>
        <dbReference type="ChEBI" id="CHEBI:43474"/>
        <dbReference type="ChEBI" id="CHEBI:57567"/>
        <dbReference type="ChEBI" id="CHEBI:58053"/>
        <dbReference type="ChEBI" id="CHEBI:58189"/>
        <dbReference type="EC" id="6.3.4.4"/>
    </reaction>
</comment>
<evidence type="ECO:0000256" key="8">
    <source>
        <dbReference type="HAMAP-Rule" id="MF_00011"/>
    </source>
</evidence>
<dbReference type="GO" id="GO:0000287">
    <property type="term" value="F:magnesium ion binding"/>
    <property type="evidence" value="ECO:0007669"/>
    <property type="project" value="UniProtKB-UniRule"/>
</dbReference>
<comment type="pathway">
    <text evidence="8 10">Purine metabolism; AMP biosynthesis via de novo pathway; AMP from IMP: step 1/2.</text>
</comment>
<dbReference type="InterPro" id="IPR001114">
    <property type="entry name" value="Adenylosuccinate_synthetase"/>
</dbReference>
<dbReference type="AlphaFoldDB" id="A0A937XGV2"/>
<dbReference type="Pfam" id="PF00709">
    <property type="entry name" value="Adenylsucc_synt"/>
    <property type="match status" value="1"/>
</dbReference>
<comment type="cofactor">
    <cofactor evidence="8">
        <name>Mg(2+)</name>
        <dbReference type="ChEBI" id="CHEBI:18420"/>
    </cofactor>
    <text evidence="8">Binds 1 Mg(2+) ion per subunit.</text>
</comment>
<protein>
    <recommendedName>
        <fullName evidence="8 10">Adenylosuccinate synthetase</fullName>
        <shortName evidence="8">AMPSase</shortName>
        <shortName evidence="8">AdSS</shortName>
        <ecNumber evidence="8 10">6.3.4.4</ecNumber>
    </recommendedName>
    <alternativeName>
        <fullName evidence="8">IMP--aspartate ligase</fullName>
    </alternativeName>
</protein>
<dbReference type="GO" id="GO:0004019">
    <property type="term" value="F:adenylosuccinate synthase activity"/>
    <property type="evidence" value="ECO:0007669"/>
    <property type="project" value="UniProtKB-UniRule"/>
</dbReference>
<dbReference type="GO" id="GO:0044208">
    <property type="term" value="P:'de novo' AMP biosynthetic process"/>
    <property type="evidence" value="ECO:0007669"/>
    <property type="project" value="UniProtKB-UniRule"/>
</dbReference>
<comment type="function">
    <text evidence="8">Plays an important role in the de novo pathway of purine nucleotide biosynthesis. Catalyzes the first committed step in the biosynthesis of AMP from IMP.</text>
</comment>
<feature type="binding site" evidence="8">
    <location>
        <begin position="40"/>
        <end position="42"/>
    </location>
    <ligand>
        <name>GTP</name>
        <dbReference type="ChEBI" id="CHEBI:37565"/>
    </ligand>
</feature>
<comment type="similarity">
    <text evidence="8 10">Belongs to the adenylosuccinate synthetase family.</text>
</comment>
<feature type="binding site" evidence="8">
    <location>
        <begin position="411"/>
        <end position="413"/>
    </location>
    <ligand>
        <name>GTP</name>
        <dbReference type="ChEBI" id="CHEBI:37565"/>
    </ligand>
</feature>
<feature type="binding site" description="in other chain" evidence="8">
    <location>
        <position position="239"/>
    </location>
    <ligand>
        <name>IMP</name>
        <dbReference type="ChEBI" id="CHEBI:58053"/>
        <note>ligand shared between dimeric partners</note>
    </ligand>
</feature>
<dbReference type="EMBL" id="VGIR01000027">
    <property type="protein sequence ID" value="MBM3331388.1"/>
    <property type="molecule type" value="Genomic_DNA"/>
</dbReference>
<dbReference type="InterPro" id="IPR042109">
    <property type="entry name" value="Adenylosuccinate_synth_dom1"/>
</dbReference>
<comment type="caution">
    <text evidence="11">The sequence shown here is derived from an EMBL/GenBank/DDBJ whole genome shotgun (WGS) entry which is preliminary data.</text>
</comment>
<dbReference type="Gene3D" id="1.10.300.10">
    <property type="entry name" value="Adenylosuccinate Synthetase, subunit A, domain 2"/>
    <property type="match status" value="1"/>
</dbReference>
<feature type="binding site" description="in other chain" evidence="8">
    <location>
        <begin position="13"/>
        <end position="16"/>
    </location>
    <ligand>
        <name>IMP</name>
        <dbReference type="ChEBI" id="CHEBI:58053"/>
        <note>ligand shared between dimeric partners</note>
    </ligand>
</feature>
<dbReference type="FunFam" id="1.10.300.10:FF:000001">
    <property type="entry name" value="Adenylosuccinate synthetase"/>
    <property type="match status" value="1"/>
</dbReference>
<evidence type="ECO:0000313" key="12">
    <source>
        <dbReference type="Proteomes" id="UP000779900"/>
    </source>
</evidence>
<evidence type="ECO:0000256" key="5">
    <source>
        <dbReference type="ARBA" id="ARBA00022755"/>
    </source>
</evidence>
<name>A0A937XGV2_UNCW3</name>
<dbReference type="PANTHER" id="PTHR11846">
    <property type="entry name" value="ADENYLOSUCCINATE SYNTHETASE"/>
    <property type="match status" value="1"/>
</dbReference>
<feature type="binding site" evidence="8">
    <location>
        <position position="40"/>
    </location>
    <ligand>
        <name>Mg(2+)</name>
        <dbReference type="ChEBI" id="CHEBI:18420"/>
    </ligand>
</feature>
<organism evidence="11 12">
    <name type="scientific">candidate division WOR-3 bacterium</name>
    <dbReference type="NCBI Taxonomy" id="2052148"/>
    <lineage>
        <taxon>Bacteria</taxon>
        <taxon>Bacteria division WOR-3</taxon>
    </lineage>
</organism>
<feature type="active site" description="Proton acceptor" evidence="8">
    <location>
        <position position="13"/>
    </location>
</feature>
<dbReference type="GO" id="GO:0005737">
    <property type="term" value="C:cytoplasm"/>
    <property type="evidence" value="ECO:0007669"/>
    <property type="project" value="UniProtKB-SubCell"/>
</dbReference>
<evidence type="ECO:0000256" key="4">
    <source>
        <dbReference type="ARBA" id="ARBA00022741"/>
    </source>
</evidence>
<evidence type="ECO:0000256" key="9">
    <source>
        <dbReference type="PROSITE-ProRule" id="PRU10134"/>
    </source>
</evidence>
<dbReference type="Gene3D" id="3.40.440.10">
    <property type="entry name" value="Adenylosuccinate Synthetase, subunit A, domain 1"/>
    <property type="match status" value="1"/>
</dbReference>
<dbReference type="PROSITE" id="PS00513">
    <property type="entry name" value="ADENYLOSUCCIN_SYN_2"/>
    <property type="match status" value="1"/>
</dbReference>
<dbReference type="NCBIfam" id="TIGR00184">
    <property type="entry name" value="purA"/>
    <property type="match status" value="1"/>
</dbReference>